<proteinExistence type="predicted"/>
<protein>
    <submittedName>
        <fullName evidence="3">Uncharacterized protein</fullName>
    </submittedName>
</protein>
<evidence type="ECO:0000313" key="4">
    <source>
        <dbReference type="Proteomes" id="UP001157109"/>
    </source>
</evidence>
<name>A0ABQ6HJC6_9MICO</name>
<evidence type="ECO:0000313" key="3">
    <source>
        <dbReference type="EMBL" id="GMA18260.1"/>
    </source>
</evidence>
<keyword evidence="4" id="KW-1185">Reference proteome</keyword>
<dbReference type="PROSITE" id="PS51257">
    <property type="entry name" value="PROKAR_LIPOPROTEIN"/>
    <property type="match status" value="1"/>
</dbReference>
<evidence type="ECO:0000256" key="2">
    <source>
        <dbReference type="SAM" id="Phobius"/>
    </source>
</evidence>
<keyword evidence="2" id="KW-1133">Transmembrane helix</keyword>
<keyword evidence="2" id="KW-0472">Membrane</keyword>
<reference evidence="4" key="1">
    <citation type="journal article" date="2019" name="Int. J. Syst. Evol. Microbiol.">
        <title>The Global Catalogue of Microorganisms (GCM) 10K type strain sequencing project: providing services to taxonomists for standard genome sequencing and annotation.</title>
        <authorList>
            <consortium name="The Broad Institute Genomics Platform"/>
            <consortium name="The Broad Institute Genome Sequencing Center for Infectious Disease"/>
            <person name="Wu L."/>
            <person name="Ma J."/>
        </authorList>
    </citation>
    <scope>NUCLEOTIDE SEQUENCE [LARGE SCALE GENOMIC DNA]</scope>
    <source>
        <strain evidence="4">NBRC 105830</strain>
    </source>
</reference>
<evidence type="ECO:0000256" key="1">
    <source>
        <dbReference type="SAM" id="MobiDB-lite"/>
    </source>
</evidence>
<feature type="compositionally biased region" description="Low complexity" evidence="1">
    <location>
        <begin position="58"/>
        <end position="67"/>
    </location>
</feature>
<sequence>MRTFGAANDWLFMLGLLGIGIALITGCGLKIAAWTGTLLLFLMYLAEFPLGDTDRTRPSPTRSPTRTGSRRSA</sequence>
<organism evidence="3 4">
    <name type="scientific">Arsenicicoccus piscis</name>
    <dbReference type="NCBI Taxonomy" id="673954"/>
    <lineage>
        <taxon>Bacteria</taxon>
        <taxon>Bacillati</taxon>
        <taxon>Actinomycetota</taxon>
        <taxon>Actinomycetes</taxon>
        <taxon>Micrococcales</taxon>
        <taxon>Intrasporangiaceae</taxon>
        <taxon>Arsenicicoccus</taxon>
    </lineage>
</organism>
<comment type="caution">
    <text evidence="3">The sequence shown here is derived from an EMBL/GenBank/DDBJ whole genome shotgun (WGS) entry which is preliminary data.</text>
</comment>
<feature type="transmembrane region" description="Helical" evidence="2">
    <location>
        <begin position="12"/>
        <end position="45"/>
    </location>
</feature>
<accession>A0ABQ6HJC6</accession>
<feature type="region of interest" description="Disordered" evidence="1">
    <location>
        <begin position="51"/>
        <end position="73"/>
    </location>
</feature>
<gene>
    <name evidence="3" type="ORF">GCM10025862_02810</name>
</gene>
<keyword evidence="2" id="KW-0812">Transmembrane</keyword>
<dbReference type="Proteomes" id="UP001157109">
    <property type="component" value="Unassembled WGS sequence"/>
</dbReference>
<dbReference type="EMBL" id="BSUJ01000001">
    <property type="protein sequence ID" value="GMA18260.1"/>
    <property type="molecule type" value="Genomic_DNA"/>
</dbReference>